<proteinExistence type="predicted"/>
<feature type="transmembrane region" description="Helical" evidence="1">
    <location>
        <begin position="34"/>
        <end position="54"/>
    </location>
</feature>
<gene>
    <name evidence="2" type="ORF">EBB06_01700</name>
</gene>
<reference evidence="2 3" key="1">
    <citation type="submission" date="2018-10" db="EMBL/GenBank/DDBJ databases">
        <title>Draft genome of Fastidiocella sp. strain 375T, a bacterium isolated from a karstic cave dripping water.</title>
        <authorList>
            <person name="Coelho C."/>
            <person name="Verissimo A."/>
            <person name="Tiago I."/>
        </authorList>
    </citation>
    <scope>NUCLEOTIDE SEQUENCE [LARGE SCALE GENOMIC DNA]</scope>
    <source>
        <strain evidence="2 3">CAVE-375</strain>
    </source>
</reference>
<evidence type="ECO:0000313" key="3">
    <source>
        <dbReference type="Proteomes" id="UP000290682"/>
    </source>
</evidence>
<feature type="transmembrane region" description="Helical" evidence="1">
    <location>
        <begin position="60"/>
        <end position="83"/>
    </location>
</feature>
<accession>A0ABY0FGW8</accession>
<keyword evidence="1" id="KW-0812">Transmembrane</keyword>
<feature type="transmembrane region" description="Helical" evidence="1">
    <location>
        <begin position="6"/>
        <end position="22"/>
    </location>
</feature>
<dbReference type="RefSeq" id="WP_129210914.1">
    <property type="nucleotide sequence ID" value="NZ_REGR01000001.1"/>
</dbReference>
<dbReference type="EMBL" id="REGR01000001">
    <property type="protein sequence ID" value="RXZ45550.1"/>
    <property type="molecule type" value="Genomic_DNA"/>
</dbReference>
<evidence type="ECO:0000256" key="1">
    <source>
        <dbReference type="SAM" id="Phobius"/>
    </source>
</evidence>
<sequence length="93" mass="10529">MDNATIELILIVFFIPLCHLLFGGELEDVFISKFVFWLKSSMLMASMLTAITIYREGWVTGLLMGLVWFVVSGVIMWGSSIFWSPKRSSDTDA</sequence>
<evidence type="ECO:0000313" key="2">
    <source>
        <dbReference type="EMBL" id="RXZ45550.1"/>
    </source>
</evidence>
<comment type="caution">
    <text evidence="2">The sequence shown here is derived from an EMBL/GenBank/DDBJ whole genome shotgun (WGS) entry which is preliminary data.</text>
</comment>
<keyword evidence="1" id="KW-0472">Membrane</keyword>
<keyword evidence="1" id="KW-1133">Transmembrane helix</keyword>
<keyword evidence="3" id="KW-1185">Reference proteome</keyword>
<protein>
    <submittedName>
        <fullName evidence="2">Uncharacterized protein</fullName>
    </submittedName>
</protein>
<dbReference type="Proteomes" id="UP000290682">
    <property type="component" value="Unassembled WGS sequence"/>
</dbReference>
<organism evidence="2 3">
    <name type="scientific">Crenobacter cavernae</name>
    <dbReference type="NCBI Taxonomy" id="2290923"/>
    <lineage>
        <taxon>Bacteria</taxon>
        <taxon>Pseudomonadati</taxon>
        <taxon>Pseudomonadota</taxon>
        <taxon>Betaproteobacteria</taxon>
        <taxon>Neisseriales</taxon>
        <taxon>Neisseriaceae</taxon>
        <taxon>Crenobacter</taxon>
    </lineage>
</organism>
<name>A0ABY0FGW8_9NEIS</name>